<accession>A0A3N4KDL9</accession>
<sequence length="556" mass="60197">MATVPPYQQISQQKLKERDAQIPTEYLLTSGQLSQLNSQHNITHLPRSEEFFTPAEITIINSSAPTIVAKTSAGEWSVQEVTEAFIKAAMIAHQATNCLTEIPIPEARALAKSLDTTPTAPRGPLYGLPISLKDCFNIYPSVYSTSLGLTAWSAAQSPAPPESILVTLLRDLGAIPGHVKTNVPTGMMMIEGQNRLWGQTLSPFSKVLSPGGSSTGEGVLGALRGAPIGVGTDLGGSIRVPASWGGLYSLKPSSGRFPVMGARGGLSGQRAISMVNGPIAAELESVRMYCKAVVGAEPWRYDPGCVPIPWREGQMPVGRKLRIGVLRNDGVVRCQPPVERAVDIVRKALEDSGEVEVVGWEPFKHAEITTLVGRIITADGGHNVPGLINATQEPWYDSMLPYKAVSTSPDTDIPTSAMWELQHLQSTLQKEHLDHWRASGVDAVIAPVAPWAAVRRGASAKMPYMGYTFVWNFHDYVAATLPVTLADRSVDLRDEGYVPLNEIDRAVWEDYEPDVYHGGPAGVQVIGGRLEEEKCLEVVEFVDSLLRGKAYVLAFC</sequence>
<dbReference type="AlphaFoldDB" id="A0A3N4KDL9"/>
<comment type="similarity">
    <text evidence="1">Belongs to the amidase family.</text>
</comment>
<proteinExistence type="inferred from homology"/>
<dbReference type="Proteomes" id="UP000277580">
    <property type="component" value="Unassembled WGS sequence"/>
</dbReference>
<dbReference type="InterPro" id="IPR023631">
    <property type="entry name" value="Amidase_dom"/>
</dbReference>
<dbReference type="PIRSF" id="PIRSF001221">
    <property type="entry name" value="Amidase_fungi"/>
    <property type="match status" value="1"/>
</dbReference>
<dbReference type="GO" id="GO:0016787">
    <property type="term" value="F:hydrolase activity"/>
    <property type="evidence" value="ECO:0007669"/>
    <property type="project" value="UniProtKB-KW"/>
</dbReference>
<dbReference type="OrthoDB" id="6428749at2759"/>
<dbReference type="FunCoup" id="A0A3N4KDL9">
    <property type="interactions" value="53"/>
</dbReference>
<evidence type="ECO:0000256" key="3">
    <source>
        <dbReference type="PIRSR" id="PIRSR001221-1"/>
    </source>
</evidence>
<protein>
    <submittedName>
        <fullName evidence="5">Acetamidase</fullName>
    </submittedName>
</protein>
<evidence type="ECO:0000256" key="2">
    <source>
        <dbReference type="ARBA" id="ARBA00022801"/>
    </source>
</evidence>
<dbReference type="InParanoid" id="A0A3N4KDL9"/>
<gene>
    <name evidence="5" type="ORF">P167DRAFT_530003</name>
</gene>
<dbReference type="EMBL" id="ML119183">
    <property type="protein sequence ID" value="RPB07439.1"/>
    <property type="molecule type" value="Genomic_DNA"/>
</dbReference>
<evidence type="ECO:0000259" key="4">
    <source>
        <dbReference type="Pfam" id="PF01425"/>
    </source>
</evidence>
<feature type="active site" description="Charge relay system" evidence="3">
    <location>
        <position position="133"/>
    </location>
</feature>
<dbReference type="PANTHER" id="PTHR46072:SF11">
    <property type="entry name" value="AMIDASE-RELATED"/>
    <property type="match status" value="1"/>
</dbReference>
<dbReference type="InterPro" id="IPR036928">
    <property type="entry name" value="AS_sf"/>
</dbReference>
<dbReference type="Pfam" id="PF01425">
    <property type="entry name" value="Amidase"/>
    <property type="match status" value="1"/>
</dbReference>
<feature type="active site" description="Acyl-ester intermediate" evidence="3">
    <location>
        <position position="237"/>
    </location>
</feature>
<evidence type="ECO:0000313" key="6">
    <source>
        <dbReference type="Proteomes" id="UP000277580"/>
    </source>
</evidence>
<organism evidence="5 6">
    <name type="scientific">Morchella conica CCBAS932</name>
    <dbReference type="NCBI Taxonomy" id="1392247"/>
    <lineage>
        <taxon>Eukaryota</taxon>
        <taxon>Fungi</taxon>
        <taxon>Dikarya</taxon>
        <taxon>Ascomycota</taxon>
        <taxon>Pezizomycotina</taxon>
        <taxon>Pezizomycetes</taxon>
        <taxon>Pezizales</taxon>
        <taxon>Morchellaceae</taxon>
        <taxon>Morchella</taxon>
    </lineage>
</organism>
<keyword evidence="6" id="KW-1185">Reference proteome</keyword>
<dbReference type="Gene3D" id="3.90.1300.10">
    <property type="entry name" value="Amidase signature (AS) domain"/>
    <property type="match status" value="1"/>
</dbReference>
<feature type="active site" description="Charge relay system" evidence="3">
    <location>
        <position position="213"/>
    </location>
</feature>
<feature type="domain" description="Amidase" evidence="4">
    <location>
        <begin position="80"/>
        <end position="536"/>
    </location>
</feature>
<evidence type="ECO:0000256" key="1">
    <source>
        <dbReference type="ARBA" id="ARBA00009199"/>
    </source>
</evidence>
<dbReference type="STRING" id="1392247.A0A3N4KDL9"/>
<reference evidence="5 6" key="1">
    <citation type="journal article" date="2018" name="Nat. Ecol. Evol.">
        <title>Pezizomycetes genomes reveal the molecular basis of ectomycorrhizal truffle lifestyle.</title>
        <authorList>
            <person name="Murat C."/>
            <person name="Payen T."/>
            <person name="Noel B."/>
            <person name="Kuo A."/>
            <person name="Morin E."/>
            <person name="Chen J."/>
            <person name="Kohler A."/>
            <person name="Krizsan K."/>
            <person name="Balestrini R."/>
            <person name="Da Silva C."/>
            <person name="Montanini B."/>
            <person name="Hainaut M."/>
            <person name="Levati E."/>
            <person name="Barry K.W."/>
            <person name="Belfiori B."/>
            <person name="Cichocki N."/>
            <person name="Clum A."/>
            <person name="Dockter R.B."/>
            <person name="Fauchery L."/>
            <person name="Guy J."/>
            <person name="Iotti M."/>
            <person name="Le Tacon F."/>
            <person name="Lindquist E.A."/>
            <person name="Lipzen A."/>
            <person name="Malagnac F."/>
            <person name="Mello A."/>
            <person name="Molinier V."/>
            <person name="Miyauchi S."/>
            <person name="Poulain J."/>
            <person name="Riccioni C."/>
            <person name="Rubini A."/>
            <person name="Sitrit Y."/>
            <person name="Splivallo R."/>
            <person name="Traeger S."/>
            <person name="Wang M."/>
            <person name="Zifcakova L."/>
            <person name="Wipf D."/>
            <person name="Zambonelli A."/>
            <person name="Paolocci F."/>
            <person name="Nowrousian M."/>
            <person name="Ottonello S."/>
            <person name="Baldrian P."/>
            <person name="Spatafora J.W."/>
            <person name="Henrissat B."/>
            <person name="Nagy L.G."/>
            <person name="Aury J.M."/>
            <person name="Wincker P."/>
            <person name="Grigoriev I.V."/>
            <person name="Bonfante P."/>
            <person name="Martin F.M."/>
        </authorList>
    </citation>
    <scope>NUCLEOTIDE SEQUENCE [LARGE SCALE GENOMIC DNA]</scope>
    <source>
        <strain evidence="5 6">CCBAS932</strain>
    </source>
</reference>
<evidence type="ECO:0000313" key="5">
    <source>
        <dbReference type="EMBL" id="RPB07439.1"/>
    </source>
</evidence>
<keyword evidence="2" id="KW-0378">Hydrolase</keyword>
<dbReference type="PANTHER" id="PTHR46072">
    <property type="entry name" value="AMIDASE-RELATED-RELATED"/>
    <property type="match status" value="1"/>
</dbReference>
<dbReference type="SUPFAM" id="SSF75304">
    <property type="entry name" value="Amidase signature (AS) enzymes"/>
    <property type="match status" value="1"/>
</dbReference>
<name>A0A3N4KDL9_9PEZI</name>